<comment type="caution">
    <text evidence="1">The sequence shown here is derived from an EMBL/GenBank/DDBJ whole genome shotgun (WGS) entry which is preliminary data.</text>
</comment>
<sequence length="91" mass="10368">MKKAANNKTAYALHNRNIRQYHSKIAQCVIKNNIRLSRNWMGVQMGVFRASAGDFTAEKGAYGLVRYFTETSQNNIYLAGLQSKLAVIQWQ</sequence>
<proteinExistence type="predicted"/>
<reference evidence="1 2" key="1">
    <citation type="submission" date="2017-01" db="EMBL/GenBank/DDBJ databases">
        <authorList>
            <person name="Mah S.A."/>
            <person name="Swanson W.J."/>
            <person name="Moy G.W."/>
            <person name="Vacquier V.D."/>
        </authorList>
    </citation>
    <scope>NUCLEOTIDE SEQUENCE [LARGE SCALE GENOMIC DNA]</scope>
    <source>
        <strain evidence="1 2">GSMNP</strain>
    </source>
</reference>
<accession>A0A1R1XF31</accession>
<dbReference type="Proteomes" id="UP000187283">
    <property type="component" value="Unassembled WGS sequence"/>
</dbReference>
<protein>
    <submittedName>
        <fullName evidence="1">Uncharacterized protein</fullName>
    </submittedName>
</protein>
<dbReference type="EMBL" id="LSSN01003571">
    <property type="protein sequence ID" value="OMJ13241.1"/>
    <property type="molecule type" value="Genomic_DNA"/>
</dbReference>
<evidence type="ECO:0000313" key="1">
    <source>
        <dbReference type="EMBL" id="OMJ13241.1"/>
    </source>
</evidence>
<dbReference type="AlphaFoldDB" id="A0A1R1XF31"/>
<evidence type="ECO:0000313" key="2">
    <source>
        <dbReference type="Proteomes" id="UP000187283"/>
    </source>
</evidence>
<organism evidence="1 2">
    <name type="scientific">Smittium culicis</name>
    <dbReference type="NCBI Taxonomy" id="133412"/>
    <lineage>
        <taxon>Eukaryota</taxon>
        <taxon>Fungi</taxon>
        <taxon>Fungi incertae sedis</taxon>
        <taxon>Zoopagomycota</taxon>
        <taxon>Kickxellomycotina</taxon>
        <taxon>Harpellomycetes</taxon>
        <taxon>Harpellales</taxon>
        <taxon>Legeriomycetaceae</taxon>
        <taxon>Smittium</taxon>
    </lineage>
</organism>
<keyword evidence="2" id="KW-1185">Reference proteome</keyword>
<gene>
    <name evidence="1" type="ORF">AYI70_g8630</name>
</gene>
<name>A0A1R1XF31_9FUNG</name>